<dbReference type="GeneID" id="2874212"/>
<keyword evidence="2" id="KW-1185">Reference proteome</keyword>
<dbReference type="InParanoid" id="Q5B9Y8"/>
<gene>
    <name evidence="1" type="ORF">ANIA_02642</name>
</gene>
<dbReference type="Proteomes" id="UP000000560">
    <property type="component" value="Chromosome VI"/>
</dbReference>
<dbReference type="AlphaFoldDB" id="Q5B9Y8"/>
<accession>Q5B9Y8</accession>
<sequence length="139" mass="16194">MMRFDRPIVQHRYYGKQSQWQMGETLQHQFIVVGDPHEFDPEKWTCNPKELPKRHPETNISVLLVGAALERFRPSNSRRLIHQHAASLESGAYIAQLRQVHAHCSISAYSDLLNLQWLLLMCRIRCELVTLEGSFAEHC</sequence>
<organism evidence="1 2">
    <name type="scientific">Emericella nidulans (strain FGSC A4 / ATCC 38163 / CBS 112.46 / NRRL 194 / M139)</name>
    <name type="common">Aspergillus nidulans</name>
    <dbReference type="NCBI Taxonomy" id="227321"/>
    <lineage>
        <taxon>Eukaryota</taxon>
        <taxon>Fungi</taxon>
        <taxon>Dikarya</taxon>
        <taxon>Ascomycota</taxon>
        <taxon>Pezizomycotina</taxon>
        <taxon>Eurotiomycetes</taxon>
        <taxon>Eurotiomycetidae</taxon>
        <taxon>Eurotiales</taxon>
        <taxon>Aspergillaceae</taxon>
        <taxon>Aspergillus</taxon>
        <taxon>Aspergillus subgen. Nidulantes</taxon>
    </lineage>
</organism>
<protein>
    <submittedName>
        <fullName evidence="1">Uncharacterized protein</fullName>
    </submittedName>
</protein>
<name>Q5B9Y8_EMENI</name>
<proteinExistence type="predicted"/>
<reference evidence="2" key="1">
    <citation type="journal article" date="2005" name="Nature">
        <title>Sequencing of Aspergillus nidulans and comparative analysis with A. fumigatus and A. oryzae.</title>
        <authorList>
            <person name="Galagan J.E."/>
            <person name="Calvo S.E."/>
            <person name="Cuomo C."/>
            <person name="Ma L.J."/>
            <person name="Wortman J.R."/>
            <person name="Batzoglou S."/>
            <person name="Lee S.I."/>
            <person name="Basturkmen M."/>
            <person name="Spevak C.C."/>
            <person name="Clutterbuck J."/>
            <person name="Kapitonov V."/>
            <person name="Jurka J."/>
            <person name="Scazzocchio C."/>
            <person name="Farman M."/>
            <person name="Butler J."/>
            <person name="Purcell S."/>
            <person name="Harris S."/>
            <person name="Braus G.H."/>
            <person name="Draht O."/>
            <person name="Busch S."/>
            <person name="D'Enfert C."/>
            <person name="Bouchier C."/>
            <person name="Goldman G.H."/>
            <person name="Bell-Pedersen D."/>
            <person name="Griffiths-Jones S."/>
            <person name="Doonan J.H."/>
            <person name="Yu J."/>
            <person name="Vienken K."/>
            <person name="Pain A."/>
            <person name="Freitag M."/>
            <person name="Selker E.U."/>
            <person name="Archer D.B."/>
            <person name="Penalva M.A."/>
            <person name="Oakley B.R."/>
            <person name="Momany M."/>
            <person name="Tanaka T."/>
            <person name="Kumagai T."/>
            <person name="Asai K."/>
            <person name="Machida M."/>
            <person name="Nierman W.C."/>
            <person name="Denning D.W."/>
            <person name="Caddick M."/>
            <person name="Hynes M."/>
            <person name="Paoletti M."/>
            <person name="Fischer R."/>
            <person name="Miller B."/>
            <person name="Dyer P."/>
            <person name="Sachs M.S."/>
            <person name="Osmani S.A."/>
            <person name="Birren B.W."/>
        </authorList>
    </citation>
    <scope>NUCLEOTIDE SEQUENCE [LARGE SCALE GENOMIC DNA]</scope>
    <source>
        <strain evidence="2">FGSC A4 / ATCC 38163 / CBS 112.46 / NRRL 194 / M139</strain>
    </source>
</reference>
<dbReference type="RefSeq" id="XP_660246.1">
    <property type="nucleotide sequence ID" value="XM_655154.1"/>
</dbReference>
<dbReference type="KEGG" id="ani:ANIA_02642"/>
<dbReference type="OMA" id="IVQHRYY"/>
<reference evidence="2" key="2">
    <citation type="journal article" date="2009" name="Fungal Genet. Biol.">
        <title>The 2008 update of the Aspergillus nidulans genome annotation: a community effort.</title>
        <authorList>
            <person name="Wortman J.R."/>
            <person name="Gilsenan J.M."/>
            <person name="Joardar V."/>
            <person name="Deegan J."/>
            <person name="Clutterbuck J."/>
            <person name="Andersen M.R."/>
            <person name="Archer D."/>
            <person name="Bencina M."/>
            <person name="Braus G."/>
            <person name="Coutinho P."/>
            <person name="von Dohren H."/>
            <person name="Doonan J."/>
            <person name="Driessen A.J."/>
            <person name="Durek P."/>
            <person name="Espeso E."/>
            <person name="Fekete E."/>
            <person name="Flipphi M."/>
            <person name="Estrada C.G."/>
            <person name="Geysens S."/>
            <person name="Goldman G."/>
            <person name="de Groot P.W."/>
            <person name="Hansen K."/>
            <person name="Harris S.D."/>
            <person name="Heinekamp T."/>
            <person name="Helmstaedt K."/>
            <person name="Henrissat B."/>
            <person name="Hofmann G."/>
            <person name="Homan T."/>
            <person name="Horio T."/>
            <person name="Horiuchi H."/>
            <person name="James S."/>
            <person name="Jones M."/>
            <person name="Karaffa L."/>
            <person name="Karanyi Z."/>
            <person name="Kato M."/>
            <person name="Keller N."/>
            <person name="Kelly D.E."/>
            <person name="Kiel J.A."/>
            <person name="Kim J.M."/>
            <person name="van der Klei I.J."/>
            <person name="Klis F.M."/>
            <person name="Kovalchuk A."/>
            <person name="Krasevec N."/>
            <person name="Kubicek C.P."/>
            <person name="Liu B."/>
            <person name="Maccabe A."/>
            <person name="Meyer V."/>
            <person name="Mirabito P."/>
            <person name="Miskei M."/>
            <person name="Mos M."/>
            <person name="Mullins J."/>
            <person name="Nelson D.R."/>
            <person name="Nielsen J."/>
            <person name="Oakley B.R."/>
            <person name="Osmani S.A."/>
            <person name="Pakula T."/>
            <person name="Paszewski A."/>
            <person name="Paulsen I."/>
            <person name="Pilsyk S."/>
            <person name="Pocsi I."/>
            <person name="Punt P.J."/>
            <person name="Ram A.F."/>
            <person name="Ren Q."/>
            <person name="Robellet X."/>
            <person name="Robson G."/>
            <person name="Seiboth B."/>
            <person name="van Solingen P."/>
            <person name="Specht T."/>
            <person name="Sun J."/>
            <person name="Taheri-Talesh N."/>
            <person name="Takeshita N."/>
            <person name="Ussery D."/>
            <person name="vanKuyk P.A."/>
            <person name="Visser H."/>
            <person name="van de Vondervoort P.J."/>
            <person name="de Vries R.P."/>
            <person name="Walton J."/>
            <person name="Xiang X."/>
            <person name="Xiong Y."/>
            <person name="Zeng A.P."/>
            <person name="Brandt B.W."/>
            <person name="Cornell M.J."/>
            <person name="van den Hondel C.A."/>
            <person name="Visser J."/>
            <person name="Oliver S.G."/>
            <person name="Turner G."/>
        </authorList>
    </citation>
    <scope>GENOME REANNOTATION</scope>
    <source>
        <strain evidence="2">FGSC A4 / ATCC 38163 / CBS 112.46 / NRRL 194 / M139</strain>
    </source>
</reference>
<evidence type="ECO:0000313" key="1">
    <source>
        <dbReference type="EMBL" id="CBF84292.1"/>
    </source>
</evidence>
<dbReference type="HOGENOM" id="CLU_1845075_0_0_1"/>
<accession>C8VHF8</accession>
<dbReference type="EMBL" id="BN001306">
    <property type="protein sequence ID" value="CBF84292.1"/>
    <property type="molecule type" value="Genomic_DNA"/>
</dbReference>
<evidence type="ECO:0000313" key="2">
    <source>
        <dbReference type="Proteomes" id="UP000000560"/>
    </source>
</evidence>